<evidence type="ECO:0000313" key="3">
    <source>
        <dbReference type="Proteomes" id="UP000007266"/>
    </source>
</evidence>
<sequence length="54" mass="5889">MGLHDSLDIYEGSTEEGPRPSCPPLTLQAAASALRRPPVIRRKLHRSDSCSITT</sequence>
<evidence type="ECO:0000256" key="1">
    <source>
        <dbReference type="SAM" id="MobiDB-lite"/>
    </source>
</evidence>
<dbReference type="EMBL" id="KQ971637">
    <property type="protein sequence ID" value="EFA11638.1"/>
    <property type="molecule type" value="Genomic_DNA"/>
</dbReference>
<dbReference type="Proteomes" id="UP000007266">
    <property type="component" value="Unassembled WGS sequence"/>
</dbReference>
<feature type="region of interest" description="Disordered" evidence="1">
    <location>
        <begin position="1"/>
        <end position="54"/>
    </location>
</feature>
<dbReference type="InParanoid" id="D7EKR3"/>
<reference evidence="2 3" key="1">
    <citation type="journal article" date="2008" name="Nature">
        <title>The genome of the model beetle and pest Tribolium castaneum.</title>
        <authorList>
            <consortium name="Tribolium Genome Sequencing Consortium"/>
            <person name="Richards S."/>
            <person name="Gibbs R.A."/>
            <person name="Weinstock G.M."/>
            <person name="Brown S.J."/>
            <person name="Denell R."/>
            <person name="Beeman R.W."/>
            <person name="Gibbs R."/>
            <person name="Beeman R.W."/>
            <person name="Brown S.J."/>
            <person name="Bucher G."/>
            <person name="Friedrich M."/>
            <person name="Grimmelikhuijzen C.J."/>
            <person name="Klingler M."/>
            <person name="Lorenzen M."/>
            <person name="Richards S."/>
            <person name="Roth S."/>
            <person name="Schroder R."/>
            <person name="Tautz D."/>
            <person name="Zdobnov E.M."/>
            <person name="Muzny D."/>
            <person name="Gibbs R.A."/>
            <person name="Weinstock G.M."/>
            <person name="Attaway T."/>
            <person name="Bell S."/>
            <person name="Buhay C.J."/>
            <person name="Chandrabose M.N."/>
            <person name="Chavez D."/>
            <person name="Clerk-Blankenburg K.P."/>
            <person name="Cree A."/>
            <person name="Dao M."/>
            <person name="Davis C."/>
            <person name="Chacko J."/>
            <person name="Dinh H."/>
            <person name="Dugan-Rocha S."/>
            <person name="Fowler G."/>
            <person name="Garner T.T."/>
            <person name="Garnes J."/>
            <person name="Gnirke A."/>
            <person name="Hawes A."/>
            <person name="Hernandez J."/>
            <person name="Hines S."/>
            <person name="Holder M."/>
            <person name="Hume J."/>
            <person name="Jhangiani S.N."/>
            <person name="Joshi V."/>
            <person name="Khan Z.M."/>
            <person name="Jackson L."/>
            <person name="Kovar C."/>
            <person name="Kowis A."/>
            <person name="Lee S."/>
            <person name="Lewis L.R."/>
            <person name="Margolis J."/>
            <person name="Morgan M."/>
            <person name="Nazareth L.V."/>
            <person name="Nguyen N."/>
            <person name="Okwuonu G."/>
            <person name="Parker D."/>
            <person name="Richards S."/>
            <person name="Ruiz S.J."/>
            <person name="Santibanez J."/>
            <person name="Savard J."/>
            <person name="Scherer S.E."/>
            <person name="Schneider B."/>
            <person name="Sodergren E."/>
            <person name="Tautz D."/>
            <person name="Vattahil S."/>
            <person name="Villasana D."/>
            <person name="White C.S."/>
            <person name="Wright R."/>
            <person name="Park Y."/>
            <person name="Beeman R.W."/>
            <person name="Lord J."/>
            <person name="Oppert B."/>
            <person name="Lorenzen M."/>
            <person name="Brown S."/>
            <person name="Wang L."/>
            <person name="Savard J."/>
            <person name="Tautz D."/>
            <person name="Richards S."/>
            <person name="Weinstock G."/>
            <person name="Gibbs R.A."/>
            <person name="Liu Y."/>
            <person name="Worley K."/>
            <person name="Weinstock G."/>
            <person name="Elsik C.G."/>
            <person name="Reese J.T."/>
            <person name="Elhaik E."/>
            <person name="Landan G."/>
            <person name="Graur D."/>
            <person name="Arensburger P."/>
            <person name="Atkinson P."/>
            <person name="Beeman R.W."/>
            <person name="Beidler J."/>
            <person name="Brown S.J."/>
            <person name="Demuth J.P."/>
            <person name="Drury D.W."/>
            <person name="Du Y.Z."/>
            <person name="Fujiwara H."/>
            <person name="Lorenzen M."/>
            <person name="Maselli V."/>
            <person name="Osanai M."/>
            <person name="Park Y."/>
            <person name="Robertson H.M."/>
            <person name="Tu Z."/>
            <person name="Wang J.J."/>
            <person name="Wang S."/>
            <person name="Richards S."/>
            <person name="Song H."/>
            <person name="Zhang L."/>
            <person name="Sodergren E."/>
            <person name="Werner D."/>
            <person name="Stanke M."/>
            <person name="Morgenstern B."/>
            <person name="Solovyev V."/>
            <person name="Kosarev P."/>
            <person name="Brown G."/>
            <person name="Chen H.C."/>
            <person name="Ermolaeva O."/>
            <person name="Hlavina W."/>
            <person name="Kapustin Y."/>
            <person name="Kiryutin B."/>
            <person name="Kitts P."/>
            <person name="Maglott D."/>
            <person name="Pruitt K."/>
            <person name="Sapojnikov V."/>
            <person name="Souvorov A."/>
            <person name="Mackey A.J."/>
            <person name="Waterhouse R.M."/>
            <person name="Wyder S."/>
            <person name="Zdobnov E.M."/>
            <person name="Zdobnov E.M."/>
            <person name="Wyder S."/>
            <person name="Kriventseva E.V."/>
            <person name="Kadowaki T."/>
            <person name="Bork P."/>
            <person name="Aranda M."/>
            <person name="Bao R."/>
            <person name="Beermann A."/>
            <person name="Berns N."/>
            <person name="Bolognesi R."/>
            <person name="Bonneton F."/>
            <person name="Bopp D."/>
            <person name="Brown S.J."/>
            <person name="Bucher G."/>
            <person name="Butts T."/>
            <person name="Chaumot A."/>
            <person name="Denell R.E."/>
            <person name="Ferrier D.E."/>
            <person name="Friedrich M."/>
            <person name="Gordon C.M."/>
            <person name="Jindra M."/>
            <person name="Klingler M."/>
            <person name="Lan Q."/>
            <person name="Lattorff H.M."/>
            <person name="Laudet V."/>
            <person name="von Levetsow C."/>
            <person name="Liu Z."/>
            <person name="Lutz R."/>
            <person name="Lynch J.A."/>
            <person name="da Fonseca R.N."/>
            <person name="Posnien N."/>
            <person name="Reuter R."/>
            <person name="Roth S."/>
            <person name="Savard J."/>
            <person name="Schinko J.B."/>
            <person name="Schmitt C."/>
            <person name="Schoppmeier M."/>
            <person name="Schroder R."/>
            <person name="Shippy T.D."/>
            <person name="Simonnet F."/>
            <person name="Marques-Souza H."/>
            <person name="Tautz D."/>
            <person name="Tomoyasu Y."/>
            <person name="Trauner J."/>
            <person name="Van der Zee M."/>
            <person name="Vervoort M."/>
            <person name="Wittkopp N."/>
            <person name="Wimmer E.A."/>
            <person name="Yang X."/>
            <person name="Jones A.K."/>
            <person name="Sattelle D.B."/>
            <person name="Ebert P.R."/>
            <person name="Nelson D."/>
            <person name="Scott J.G."/>
            <person name="Beeman R.W."/>
            <person name="Muthukrishnan S."/>
            <person name="Kramer K.J."/>
            <person name="Arakane Y."/>
            <person name="Beeman R.W."/>
            <person name="Zhu Q."/>
            <person name="Hogenkamp D."/>
            <person name="Dixit R."/>
            <person name="Oppert B."/>
            <person name="Jiang H."/>
            <person name="Zou Z."/>
            <person name="Marshall J."/>
            <person name="Elpidina E."/>
            <person name="Vinokurov K."/>
            <person name="Oppert C."/>
            <person name="Zou Z."/>
            <person name="Evans J."/>
            <person name="Lu Z."/>
            <person name="Zhao P."/>
            <person name="Sumathipala N."/>
            <person name="Altincicek B."/>
            <person name="Vilcinskas A."/>
            <person name="Williams M."/>
            <person name="Hultmark D."/>
            <person name="Hetru C."/>
            <person name="Jiang H."/>
            <person name="Grimmelikhuijzen C.J."/>
            <person name="Hauser F."/>
            <person name="Cazzamali G."/>
            <person name="Williamson M."/>
            <person name="Park Y."/>
            <person name="Li B."/>
            <person name="Tanaka Y."/>
            <person name="Predel R."/>
            <person name="Neupert S."/>
            <person name="Schachtner J."/>
            <person name="Verleyen P."/>
            <person name="Raible F."/>
            <person name="Bork P."/>
            <person name="Friedrich M."/>
            <person name="Walden K.K."/>
            <person name="Robertson H.M."/>
            <person name="Angeli S."/>
            <person name="Foret S."/>
            <person name="Bucher G."/>
            <person name="Schuetz S."/>
            <person name="Maleszka R."/>
            <person name="Wimmer E.A."/>
            <person name="Beeman R.W."/>
            <person name="Lorenzen M."/>
            <person name="Tomoyasu Y."/>
            <person name="Miller S.C."/>
            <person name="Grossmann D."/>
            <person name="Bucher G."/>
        </authorList>
    </citation>
    <scope>NUCLEOTIDE SEQUENCE [LARGE SCALE GENOMIC DNA]</scope>
    <source>
        <strain evidence="2 3">Georgia GA2</strain>
    </source>
</reference>
<protein>
    <submittedName>
        <fullName evidence="2">Uncharacterized protein</fullName>
    </submittedName>
</protein>
<dbReference type="AlphaFoldDB" id="D7EKR3"/>
<name>D7EKR3_TRICA</name>
<keyword evidence="3" id="KW-1185">Reference proteome</keyword>
<reference evidence="2 3" key="2">
    <citation type="journal article" date="2010" name="Nucleic Acids Res.">
        <title>BeetleBase in 2010: revisions to provide comprehensive genomic information for Tribolium castaneum.</title>
        <authorList>
            <person name="Kim H.S."/>
            <person name="Murphy T."/>
            <person name="Xia J."/>
            <person name="Caragea D."/>
            <person name="Park Y."/>
            <person name="Beeman R.W."/>
            <person name="Lorenzen M.D."/>
            <person name="Butcher S."/>
            <person name="Manak J.R."/>
            <person name="Brown S.J."/>
        </authorList>
    </citation>
    <scope>NUCLEOTIDE SEQUENCE [LARGE SCALE GENOMIC DNA]</scope>
    <source>
        <strain evidence="2 3">Georgia GA2</strain>
    </source>
</reference>
<gene>
    <name evidence="2" type="primary">GLEAN_12957</name>
    <name evidence="2" type="ORF">TcasGA2_TC012957</name>
</gene>
<organism evidence="2 3">
    <name type="scientific">Tribolium castaneum</name>
    <name type="common">Red flour beetle</name>
    <dbReference type="NCBI Taxonomy" id="7070"/>
    <lineage>
        <taxon>Eukaryota</taxon>
        <taxon>Metazoa</taxon>
        <taxon>Ecdysozoa</taxon>
        <taxon>Arthropoda</taxon>
        <taxon>Hexapoda</taxon>
        <taxon>Insecta</taxon>
        <taxon>Pterygota</taxon>
        <taxon>Neoptera</taxon>
        <taxon>Endopterygota</taxon>
        <taxon>Coleoptera</taxon>
        <taxon>Polyphaga</taxon>
        <taxon>Cucujiformia</taxon>
        <taxon>Tenebrionidae</taxon>
        <taxon>Tenebrionidae incertae sedis</taxon>
        <taxon>Tribolium</taxon>
    </lineage>
</organism>
<accession>D7EKR3</accession>
<proteinExistence type="predicted"/>
<dbReference type="HOGENOM" id="CLU_3052965_0_0_1"/>
<evidence type="ECO:0000313" key="2">
    <source>
        <dbReference type="EMBL" id="EFA11638.1"/>
    </source>
</evidence>